<dbReference type="Pfam" id="PF07009">
    <property type="entry name" value="NusG_II"/>
    <property type="match status" value="1"/>
</dbReference>
<accession>A0A917FUM5</accession>
<keyword evidence="3" id="KW-1185">Reference proteome</keyword>
<dbReference type="EMBL" id="BMKR01000050">
    <property type="protein sequence ID" value="GGG10453.1"/>
    <property type="molecule type" value="Genomic_DNA"/>
</dbReference>
<protein>
    <recommendedName>
        <fullName evidence="4">NusG domain II-containing protein</fullName>
    </recommendedName>
</protein>
<dbReference type="CDD" id="cd09911">
    <property type="entry name" value="Lin0431_like"/>
    <property type="match status" value="1"/>
</dbReference>
<proteinExistence type="predicted"/>
<evidence type="ECO:0000313" key="2">
    <source>
        <dbReference type="EMBL" id="GGG10453.1"/>
    </source>
</evidence>
<dbReference type="AlphaFoldDB" id="A0A917FUM5"/>
<organism evidence="2 3">
    <name type="scientific">Paenibacillus albidus</name>
    <dbReference type="NCBI Taxonomy" id="2041023"/>
    <lineage>
        <taxon>Bacteria</taxon>
        <taxon>Bacillati</taxon>
        <taxon>Bacillota</taxon>
        <taxon>Bacilli</taxon>
        <taxon>Bacillales</taxon>
        <taxon>Paenibacillaceae</taxon>
        <taxon>Paenibacillus</taxon>
    </lineage>
</organism>
<comment type="caution">
    <text evidence="2">The sequence shown here is derived from an EMBL/GenBank/DDBJ whole genome shotgun (WGS) entry which is preliminary data.</text>
</comment>
<keyword evidence="1" id="KW-0472">Membrane</keyword>
<sequence length="133" mass="14968">MQTIKRGDYIIVLLVLLVAGSIVGLKWFNNHNEHYQQGDLKARITINGQEYKTVTLTREEQVIDIKTGFGHNTLKVFDYGIQMTYSDAPLRIALEMGFISKPRQQIICIPARLMVEVFNPGSSGGDDELDAII</sequence>
<dbReference type="InterPro" id="IPR038690">
    <property type="entry name" value="NusG_2_sf"/>
</dbReference>
<keyword evidence="1" id="KW-1133">Transmembrane helix</keyword>
<reference evidence="2" key="1">
    <citation type="journal article" date="2014" name="Int. J. Syst. Evol. Microbiol.">
        <title>Complete genome sequence of Corynebacterium casei LMG S-19264T (=DSM 44701T), isolated from a smear-ripened cheese.</title>
        <authorList>
            <consortium name="US DOE Joint Genome Institute (JGI-PGF)"/>
            <person name="Walter F."/>
            <person name="Albersmeier A."/>
            <person name="Kalinowski J."/>
            <person name="Ruckert C."/>
        </authorList>
    </citation>
    <scope>NUCLEOTIDE SEQUENCE</scope>
    <source>
        <strain evidence="2">CGMCC 1.16134</strain>
    </source>
</reference>
<keyword evidence="1" id="KW-0812">Transmembrane</keyword>
<feature type="transmembrane region" description="Helical" evidence="1">
    <location>
        <begin position="9"/>
        <end position="28"/>
    </location>
</feature>
<dbReference type="Proteomes" id="UP000637643">
    <property type="component" value="Unassembled WGS sequence"/>
</dbReference>
<dbReference type="Gene3D" id="2.60.320.10">
    <property type="entry name" value="N-utilization substance G protein NusG, insert domain"/>
    <property type="match status" value="1"/>
</dbReference>
<dbReference type="RefSeq" id="WP_189031907.1">
    <property type="nucleotide sequence ID" value="NZ_BMKR01000050.1"/>
</dbReference>
<name>A0A917FUM5_9BACL</name>
<evidence type="ECO:0000256" key="1">
    <source>
        <dbReference type="SAM" id="Phobius"/>
    </source>
</evidence>
<evidence type="ECO:0000313" key="3">
    <source>
        <dbReference type="Proteomes" id="UP000637643"/>
    </source>
</evidence>
<reference evidence="2" key="2">
    <citation type="submission" date="2020-09" db="EMBL/GenBank/DDBJ databases">
        <authorList>
            <person name="Sun Q."/>
            <person name="Zhou Y."/>
        </authorList>
    </citation>
    <scope>NUCLEOTIDE SEQUENCE</scope>
    <source>
        <strain evidence="2">CGMCC 1.16134</strain>
    </source>
</reference>
<evidence type="ECO:0008006" key="4">
    <source>
        <dbReference type="Google" id="ProtNLM"/>
    </source>
</evidence>
<gene>
    <name evidence="2" type="ORF">GCM10010912_63560</name>
</gene>